<dbReference type="GO" id="GO:0007271">
    <property type="term" value="P:synaptic transmission, cholinergic"/>
    <property type="evidence" value="ECO:0007669"/>
    <property type="project" value="TreeGrafter"/>
</dbReference>
<evidence type="ECO:0000313" key="11">
    <source>
        <dbReference type="Proteomes" id="UP001292079"/>
    </source>
</evidence>
<dbReference type="GO" id="GO:0045202">
    <property type="term" value="C:synapse"/>
    <property type="evidence" value="ECO:0007669"/>
    <property type="project" value="GOC"/>
</dbReference>
<dbReference type="PANTHER" id="PTHR21723">
    <property type="entry name" value="RESISTANCE TO INHIBITORS OF CHOLINESTERASE PROTEIN 3 RIC3"/>
    <property type="match status" value="1"/>
</dbReference>
<dbReference type="GO" id="GO:0034394">
    <property type="term" value="P:protein localization to cell surface"/>
    <property type="evidence" value="ECO:0007669"/>
    <property type="project" value="TreeGrafter"/>
</dbReference>
<feature type="transmembrane region" description="Helical" evidence="8">
    <location>
        <begin position="81"/>
        <end position="101"/>
    </location>
</feature>
<evidence type="ECO:0000256" key="7">
    <source>
        <dbReference type="SAM" id="Coils"/>
    </source>
</evidence>
<accession>A0AAE1ZHK1</accession>
<evidence type="ECO:0000256" key="2">
    <source>
        <dbReference type="ARBA" id="ARBA00008538"/>
    </source>
</evidence>
<dbReference type="GO" id="GO:0005789">
    <property type="term" value="C:endoplasmic reticulum membrane"/>
    <property type="evidence" value="ECO:0007669"/>
    <property type="project" value="UniProtKB-SubCell"/>
</dbReference>
<evidence type="ECO:0000256" key="5">
    <source>
        <dbReference type="ARBA" id="ARBA00022989"/>
    </source>
</evidence>
<evidence type="ECO:0000256" key="8">
    <source>
        <dbReference type="SAM" id="Phobius"/>
    </source>
</evidence>
<evidence type="ECO:0000256" key="6">
    <source>
        <dbReference type="ARBA" id="ARBA00023136"/>
    </source>
</evidence>
<keyword evidence="6 8" id="KW-0472">Membrane</keyword>
<keyword evidence="5 8" id="KW-1133">Transmembrane helix</keyword>
<evidence type="ECO:0000256" key="4">
    <source>
        <dbReference type="ARBA" id="ARBA00022824"/>
    </source>
</evidence>
<keyword evidence="11" id="KW-1185">Reference proteome</keyword>
<comment type="caution">
    <text evidence="10">The sequence shown here is derived from an EMBL/GenBank/DDBJ whole genome shotgun (WGS) entry which is preliminary data.</text>
</comment>
<dbReference type="PROSITE" id="PS51257">
    <property type="entry name" value="PROKAR_LIPOPROTEIN"/>
    <property type="match status" value="1"/>
</dbReference>
<keyword evidence="7" id="KW-0175">Coiled coil</keyword>
<dbReference type="InterPro" id="IPR032763">
    <property type="entry name" value="RIC3_N"/>
</dbReference>
<dbReference type="AlphaFoldDB" id="A0AAE1ZHK1"/>
<dbReference type="Pfam" id="PF15361">
    <property type="entry name" value="RIC3"/>
    <property type="match status" value="1"/>
</dbReference>
<gene>
    <name evidence="10" type="ORF">MN116_003264</name>
</gene>
<protein>
    <recommendedName>
        <fullName evidence="9">Resistance to inhibitors of cholinesterase protein 3 N-terminal domain-containing protein</fullName>
    </recommendedName>
</protein>
<comment type="subcellular location">
    <subcellularLocation>
        <location evidence="1">Endoplasmic reticulum membrane</location>
    </subcellularLocation>
</comment>
<evidence type="ECO:0000259" key="9">
    <source>
        <dbReference type="Pfam" id="PF15361"/>
    </source>
</evidence>
<feature type="domain" description="Resistance to inhibitors of cholinesterase protein 3 N-terminal" evidence="9">
    <location>
        <begin position="17"/>
        <end position="237"/>
    </location>
</feature>
<name>A0AAE1ZHK1_SCHME</name>
<keyword evidence="4" id="KW-0256">Endoplasmic reticulum</keyword>
<reference evidence="10" key="2">
    <citation type="journal article" date="2023" name="Infect Dis Poverty">
        <title>Chromosome-scale genome of the human blood fluke Schistosoma mekongi and its implications for public health.</title>
        <authorList>
            <person name="Zhou M."/>
            <person name="Xu L."/>
            <person name="Xu D."/>
            <person name="Chen W."/>
            <person name="Khan J."/>
            <person name="Hu Y."/>
            <person name="Huang H."/>
            <person name="Wei H."/>
            <person name="Zhang Y."/>
            <person name="Chusongsang P."/>
            <person name="Tanasarnprasert K."/>
            <person name="Hu X."/>
            <person name="Limpanont Y."/>
            <person name="Lv Z."/>
        </authorList>
    </citation>
    <scope>NUCLEOTIDE SEQUENCE</scope>
    <source>
        <strain evidence="10">LV_2022a</strain>
    </source>
</reference>
<proteinExistence type="inferred from homology"/>
<dbReference type="InterPro" id="IPR026160">
    <property type="entry name" value="Ric3"/>
</dbReference>
<feature type="coiled-coil region" evidence="7">
    <location>
        <begin position="211"/>
        <end position="245"/>
    </location>
</feature>
<evidence type="ECO:0000256" key="1">
    <source>
        <dbReference type="ARBA" id="ARBA00004586"/>
    </source>
</evidence>
<feature type="transmembrane region" description="Helical" evidence="8">
    <location>
        <begin position="12"/>
        <end position="29"/>
    </location>
</feature>
<reference evidence="10" key="1">
    <citation type="submission" date="2022-04" db="EMBL/GenBank/DDBJ databases">
        <authorList>
            <person name="Xu L."/>
            <person name="Lv Z."/>
        </authorList>
    </citation>
    <scope>NUCLEOTIDE SEQUENCE</scope>
    <source>
        <strain evidence="10">LV_2022a</strain>
    </source>
</reference>
<sequence length="344" mass="39739">MSQMSVRVQTYLVLGVIVACFSILYPKIFHPMLLHLLGFTNSRSKEEHTRFENLRLNSHHPPKFRTSEGIVQQDHGKRGGIMSIVLPVYAVGIVLYLLYTLSKIFSSKRRRNTNKKEEFLRQYYRDFHYDADKGKFRMGHDSSDDDEDETDTFGNSSNLDFLSSRRLAGDSKSKPFEWGSVFKDSSHPDIYRSARSLPKDLGKLLMRMERQDLDTEELSRLRVRLEQTEQEMTRILEAMQSAEDAIRGSVKEQPVAEEIFTTTPFIETTSYKQQPTINFDEDDMESVEELDKEITDGNELEYSSDISHSRESLQVPNEEVLTLDDHGKGDLAESCIRRRLVTST</sequence>
<dbReference type="PANTHER" id="PTHR21723:SF3">
    <property type="entry name" value="PROTEIN RIC-3"/>
    <property type="match status" value="1"/>
</dbReference>
<comment type="similarity">
    <text evidence="2">Belongs to the ric-3 family.</text>
</comment>
<dbReference type="GO" id="GO:0043005">
    <property type="term" value="C:neuron projection"/>
    <property type="evidence" value="ECO:0007669"/>
    <property type="project" value="TreeGrafter"/>
</dbReference>
<evidence type="ECO:0000313" key="10">
    <source>
        <dbReference type="EMBL" id="KAK4473942.1"/>
    </source>
</evidence>
<dbReference type="EMBL" id="JALJAT010000002">
    <property type="protein sequence ID" value="KAK4473942.1"/>
    <property type="molecule type" value="Genomic_DNA"/>
</dbReference>
<dbReference type="Proteomes" id="UP001292079">
    <property type="component" value="Unassembled WGS sequence"/>
</dbReference>
<evidence type="ECO:0000256" key="3">
    <source>
        <dbReference type="ARBA" id="ARBA00022692"/>
    </source>
</evidence>
<organism evidence="10 11">
    <name type="scientific">Schistosoma mekongi</name>
    <name type="common">Parasitic worm</name>
    <dbReference type="NCBI Taxonomy" id="38744"/>
    <lineage>
        <taxon>Eukaryota</taxon>
        <taxon>Metazoa</taxon>
        <taxon>Spiralia</taxon>
        <taxon>Lophotrochozoa</taxon>
        <taxon>Platyhelminthes</taxon>
        <taxon>Trematoda</taxon>
        <taxon>Digenea</taxon>
        <taxon>Strigeidida</taxon>
        <taxon>Schistosomatoidea</taxon>
        <taxon>Schistosomatidae</taxon>
        <taxon>Schistosoma</taxon>
    </lineage>
</organism>
<keyword evidence="3 8" id="KW-0812">Transmembrane</keyword>
<dbReference type="GO" id="GO:0043025">
    <property type="term" value="C:neuronal cell body"/>
    <property type="evidence" value="ECO:0007669"/>
    <property type="project" value="TreeGrafter"/>
</dbReference>